<accession>A0A511CVG7</accession>
<dbReference type="GO" id="GO:0004324">
    <property type="term" value="F:ferredoxin-NADP+ reductase activity"/>
    <property type="evidence" value="ECO:0007669"/>
    <property type="project" value="UniProtKB-UniRule"/>
</dbReference>
<dbReference type="EC" id="1.18.1.2" evidence="6"/>
<comment type="similarity">
    <text evidence="6">Belongs to the ferredoxin--NADP reductase type 2 family.</text>
</comment>
<comment type="catalytic activity">
    <reaction evidence="6">
        <text>2 reduced [2Fe-2S]-[ferredoxin] + NADP(+) + H(+) = 2 oxidized [2Fe-2S]-[ferredoxin] + NADPH</text>
        <dbReference type="Rhea" id="RHEA:20125"/>
        <dbReference type="Rhea" id="RHEA-COMP:10000"/>
        <dbReference type="Rhea" id="RHEA-COMP:10001"/>
        <dbReference type="ChEBI" id="CHEBI:15378"/>
        <dbReference type="ChEBI" id="CHEBI:33737"/>
        <dbReference type="ChEBI" id="CHEBI:33738"/>
        <dbReference type="ChEBI" id="CHEBI:57783"/>
        <dbReference type="ChEBI" id="CHEBI:58349"/>
        <dbReference type="EC" id="1.18.1.2"/>
    </reaction>
</comment>
<proteinExistence type="inferred from homology"/>
<evidence type="ECO:0000313" key="8">
    <source>
        <dbReference type="EMBL" id="GEL16579.1"/>
    </source>
</evidence>
<evidence type="ECO:0000313" key="9">
    <source>
        <dbReference type="Proteomes" id="UP000321328"/>
    </source>
</evidence>
<dbReference type="OrthoDB" id="9806179at2"/>
<reference evidence="8 9" key="1">
    <citation type="submission" date="2019-07" db="EMBL/GenBank/DDBJ databases">
        <title>Whole genome shotgun sequence of Pseudonocardia asaccharolytica NBRC 16224.</title>
        <authorList>
            <person name="Hosoyama A."/>
            <person name="Uohara A."/>
            <person name="Ohji S."/>
            <person name="Ichikawa N."/>
        </authorList>
    </citation>
    <scope>NUCLEOTIDE SEQUENCE [LARGE SCALE GENOMIC DNA]</scope>
    <source>
        <strain evidence="8 9">NBRC 16224</strain>
    </source>
</reference>
<dbReference type="InterPro" id="IPR023753">
    <property type="entry name" value="FAD/NAD-binding_dom"/>
</dbReference>
<feature type="binding site" evidence="6">
    <location>
        <position position="284"/>
    </location>
    <ligand>
        <name>FAD</name>
        <dbReference type="ChEBI" id="CHEBI:57692"/>
    </ligand>
</feature>
<dbReference type="PRINTS" id="PR00469">
    <property type="entry name" value="PNDRDTASEII"/>
</dbReference>
<dbReference type="RefSeq" id="WP_028928850.1">
    <property type="nucleotide sequence ID" value="NZ_AUII01000002.1"/>
</dbReference>
<comment type="cofactor">
    <cofactor evidence="6">
        <name>FAD</name>
        <dbReference type="ChEBI" id="CHEBI:57692"/>
    </cofactor>
    <text evidence="6">Binds 1 FAD per subunit.</text>
</comment>
<dbReference type="STRING" id="1123024.GCA_000423625_00671"/>
<dbReference type="InterPro" id="IPR022890">
    <property type="entry name" value="Fd--NADP_Rdtase_type_2"/>
</dbReference>
<evidence type="ECO:0000256" key="4">
    <source>
        <dbReference type="ARBA" id="ARBA00023002"/>
    </source>
</evidence>
<keyword evidence="9" id="KW-1185">Reference proteome</keyword>
<dbReference type="Proteomes" id="UP000321328">
    <property type="component" value="Unassembled WGS sequence"/>
</dbReference>
<keyword evidence="3 6" id="KW-0521">NADP</keyword>
<evidence type="ECO:0000256" key="6">
    <source>
        <dbReference type="HAMAP-Rule" id="MF_01685"/>
    </source>
</evidence>
<feature type="binding site" evidence="6">
    <location>
        <position position="92"/>
    </location>
    <ligand>
        <name>FAD</name>
        <dbReference type="ChEBI" id="CHEBI:57692"/>
    </ligand>
</feature>
<dbReference type="Gene3D" id="3.50.50.60">
    <property type="entry name" value="FAD/NAD(P)-binding domain"/>
    <property type="match status" value="2"/>
</dbReference>
<feature type="binding site" evidence="6">
    <location>
        <position position="126"/>
    </location>
    <ligand>
        <name>FAD</name>
        <dbReference type="ChEBI" id="CHEBI:57692"/>
    </ligand>
</feature>
<dbReference type="GO" id="GO:0050661">
    <property type="term" value="F:NADP binding"/>
    <property type="evidence" value="ECO:0007669"/>
    <property type="project" value="UniProtKB-UniRule"/>
</dbReference>
<comment type="caution">
    <text evidence="8">The sequence shown here is derived from an EMBL/GenBank/DDBJ whole genome shotgun (WGS) entry which is preliminary data.</text>
</comment>
<name>A0A511CVG7_9PSEU</name>
<feature type="binding site" evidence="6">
    <location>
        <position position="20"/>
    </location>
    <ligand>
        <name>FAD</name>
        <dbReference type="ChEBI" id="CHEBI:57692"/>
    </ligand>
</feature>
<dbReference type="EMBL" id="BJVI01000002">
    <property type="protein sequence ID" value="GEL16579.1"/>
    <property type="molecule type" value="Genomic_DNA"/>
</dbReference>
<comment type="subunit">
    <text evidence="6">Homodimer.</text>
</comment>
<comment type="catalytic activity">
    <reaction evidence="5">
        <text>[thioredoxin]-dithiol + NADP(+) = [thioredoxin]-disulfide + NADPH + H(+)</text>
        <dbReference type="Rhea" id="RHEA:20345"/>
        <dbReference type="Rhea" id="RHEA-COMP:10698"/>
        <dbReference type="Rhea" id="RHEA-COMP:10700"/>
        <dbReference type="ChEBI" id="CHEBI:15378"/>
        <dbReference type="ChEBI" id="CHEBI:29950"/>
        <dbReference type="ChEBI" id="CHEBI:50058"/>
        <dbReference type="ChEBI" id="CHEBI:57783"/>
        <dbReference type="ChEBI" id="CHEBI:58349"/>
        <dbReference type="EC" id="1.8.1.9"/>
    </reaction>
</comment>
<feature type="binding site" evidence="6">
    <location>
        <position position="52"/>
    </location>
    <ligand>
        <name>FAD</name>
        <dbReference type="ChEBI" id="CHEBI:57692"/>
    </ligand>
</feature>
<evidence type="ECO:0000256" key="2">
    <source>
        <dbReference type="ARBA" id="ARBA00022827"/>
    </source>
</evidence>
<dbReference type="InterPro" id="IPR050097">
    <property type="entry name" value="Ferredoxin-NADP_redctase_2"/>
</dbReference>
<feature type="domain" description="FAD/NAD(P)-binding" evidence="7">
    <location>
        <begin position="11"/>
        <end position="300"/>
    </location>
</feature>
<dbReference type="GO" id="GO:0050660">
    <property type="term" value="F:flavin adenine dinucleotide binding"/>
    <property type="evidence" value="ECO:0007669"/>
    <property type="project" value="UniProtKB-UniRule"/>
</dbReference>
<dbReference type="Pfam" id="PF07992">
    <property type="entry name" value="Pyr_redox_2"/>
    <property type="match status" value="1"/>
</dbReference>
<dbReference type="InterPro" id="IPR036188">
    <property type="entry name" value="FAD/NAD-bd_sf"/>
</dbReference>
<feature type="binding site" evidence="6">
    <location>
        <position position="39"/>
    </location>
    <ligand>
        <name>FAD</name>
        <dbReference type="ChEBI" id="CHEBI:57692"/>
    </ligand>
</feature>
<dbReference type="PRINTS" id="PR00368">
    <property type="entry name" value="FADPNR"/>
</dbReference>
<evidence type="ECO:0000256" key="5">
    <source>
        <dbReference type="ARBA" id="ARBA00048132"/>
    </source>
</evidence>
<feature type="binding site" evidence="6">
    <location>
        <position position="325"/>
    </location>
    <ligand>
        <name>FAD</name>
        <dbReference type="ChEBI" id="CHEBI:57692"/>
    </ligand>
</feature>
<evidence type="ECO:0000256" key="3">
    <source>
        <dbReference type="ARBA" id="ARBA00022857"/>
    </source>
</evidence>
<keyword evidence="1 6" id="KW-0285">Flavoprotein</keyword>
<dbReference type="SUPFAM" id="SSF51905">
    <property type="entry name" value="FAD/NAD(P)-binding domain"/>
    <property type="match status" value="1"/>
</dbReference>
<keyword evidence="4 6" id="KW-0560">Oxidoreductase</keyword>
<dbReference type="GO" id="GO:0004791">
    <property type="term" value="F:thioredoxin-disulfide reductase (NADPH) activity"/>
    <property type="evidence" value="ECO:0007669"/>
    <property type="project" value="UniProtKB-EC"/>
</dbReference>
<organism evidence="8 9">
    <name type="scientific">Pseudonocardia asaccharolytica DSM 44247 = NBRC 16224</name>
    <dbReference type="NCBI Taxonomy" id="1123024"/>
    <lineage>
        <taxon>Bacteria</taxon>
        <taxon>Bacillati</taxon>
        <taxon>Actinomycetota</taxon>
        <taxon>Actinomycetes</taxon>
        <taxon>Pseudonocardiales</taxon>
        <taxon>Pseudonocardiaceae</taxon>
        <taxon>Pseudonocardia</taxon>
    </lineage>
</organism>
<evidence type="ECO:0000256" key="1">
    <source>
        <dbReference type="ARBA" id="ARBA00022630"/>
    </source>
</evidence>
<keyword evidence="2 6" id="KW-0274">FAD</keyword>
<dbReference type="AlphaFoldDB" id="A0A511CVG7"/>
<gene>
    <name evidence="8" type="primary">trxB</name>
    <name evidence="8" type="ORF">PA7_04160</name>
</gene>
<feature type="binding site" evidence="6">
    <location>
        <position position="47"/>
    </location>
    <ligand>
        <name>FAD</name>
        <dbReference type="ChEBI" id="CHEBI:57692"/>
    </ligand>
</feature>
<protein>
    <recommendedName>
        <fullName evidence="6">Ferredoxin--NADP reductase</fullName>
        <shortName evidence="6">FNR</shortName>
        <shortName evidence="6">Fd-NADP(+) reductase</shortName>
        <ecNumber evidence="6">1.18.1.2</ecNumber>
    </recommendedName>
</protein>
<sequence>MTGHADALDADLVIVGAGPCGLYATYYAGFRGLSVVVIDALEQPGGQMAALYPEKPVFDVAGFPRIKAQDLVDSLVEQASLGKPHYLLGHRAVELDETPEEVVVTTDQGAVVRAGALLITGGIGGFRPRPLPVGGEFVGRGVRYFVPRLAELAGHDVLVVGGGDSAVDWALSLEPVARSVALVHRREAFRAHEHSVARLRASSVRVLTPLQVAKIRGGDRVEEVDVVDAGGTATTLAVTEVVAALGFHADLGALATWGLDLRRRHILVDRSMRTNRPRVFAAGDITDFDGKVKLISVGFGEAALAVNNLTPLVRPGLSTVPGHSSDAA</sequence>
<dbReference type="HAMAP" id="MF_01685">
    <property type="entry name" value="FENR2"/>
    <property type="match status" value="1"/>
</dbReference>
<dbReference type="PANTHER" id="PTHR48105">
    <property type="entry name" value="THIOREDOXIN REDUCTASE 1-RELATED-RELATED"/>
    <property type="match status" value="1"/>
</dbReference>
<evidence type="ECO:0000259" key="7">
    <source>
        <dbReference type="Pfam" id="PF07992"/>
    </source>
</evidence>